<accession>A0A6S6U9X7</accession>
<dbReference type="InterPro" id="IPR038765">
    <property type="entry name" value="Papain-like_cys_pep_sf"/>
</dbReference>
<dbReference type="GO" id="GO:0006508">
    <property type="term" value="P:proteolysis"/>
    <property type="evidence" value="ECO:0007669"/>
    <property type="project" value="UniProtKB-KW"/>
</dbReference>
<dbReference type="PANTHER" id="PTHR47053">
    <property type="entry name" value="MUREIN DD-ENDOPEPTIDASE MEPH-RELATED"/>
    <property type="match status" value="1"/>
</dbReference>
<dbReference type="InterPro" id="IPR000064">
    <property type="entry name" value="NLP_P60_dom"/>
</dbReference>
<keyword evidence="5" id="KW-0175">Coiled coil</keyword>
<evidence type="ECO:0000256" key="4">
    <source>
        <dbReference type="ARBA" id="ARBA00022807"/>
    </source>
</evidence>
<protein>
    <submittedName>
        <fullName evidence="7">NLP/P60 family protein</fullName>
    </submittedName>
</protein>
<dbReference type="SUPFAM" id="SSF54001">
    <property type="entry name" value="Cysteine proteinases"/>
    <property type="match status" value="1"/>
</dbReference>
<proteinExistence type="inferred from homology"/>
<dbReference type="GO" id="GO:0008234">
    <property type="term" value="F:cysteine-type peptidase activity"/>
    <property type="evidence" value="ECO:0007669"/>
    <property type="project" value="UniProtKB-KW"/>
</dbReference>
<comment type="similarity">
    <text evidence="1">Belongs to the peptidase C40 family.</text>
</comment>
<gene>
    <name evidence="7" type="ORF">HELGO_WM20775</name>
</gene>
<sequence length="282" mass="31910">MKKTLHLLLLSSTLLIANQQVELSTLAKKYLGGKYVWGGEEPSGFDCSGYTQYIFNKIGINLPRTAYAQSKVGTTVEGSLKKGDLLFFNTDPSRGIPVTHVGVYLEKGKFIHAASKSKGIIISALTNKYQRTYLGAKRLLQAKSNSYSYSSKNNITLPKEFFHTYKKALVAPMKTQLNYDLYRIYKGQYLRESQIKELQKMENNQQESNQKKQQKEIKIEEGKNVLKKVETKAQALLKEKIDKERLASIKITYSAQEAEELGAFEERALSEEDALDAIDESL</sequence>
<dbReference type="Gene3D" id="3.90.1720.10">
    <property type="entry name" value="endopeptidase domain like (from Nostoc punctiforme)"/>
    <property type="match status" value="1"/>
</dbReference>
<dbReference type="AlphaFoldDB" id="A0A6S6U9X7"/>
<dbReference type="PROSITE" id="PS51935">
    <property type="entry name" value="NLPC_P60"/>
    <property type="match status" value="1"/>
</dbReference>
<keyword evidence="2" id="KW-0645">Protease</keyword>
<feature type="domain" description="NlpC/P60" evidence="6">
    <location>
        <begin position="17"/>
        <end position="140"/>
    </location>
</feature>
<evidence type="ECO:0000256" key="5">
    <source>
        <dbReference type="SAM" id="Coils"/>
    </source>
</evidence>
<dbReference type="Pfam" id="PF00877">
    <property type="entry name" value="NLPC_P60"/>
    <property type="match status" value="1"/>
</dbReference>
<dbReference type="InterPro" id="IPR051202">
    <property type="entry name" value="Peptidase_C40"/>
</dbReference>
<evidence type="ECO:0000256" key="1">
    <source>
        <dbReference type="ARBA" id="ARBA00007074"/>
    </source>
</evidence>
<evidence type="ECO:0000313" key="7">
    <source>
        <dbReference type="EMBL" id="CAA6824416.1"/>
    </source>
</evidence>
<organism evidence="7">
    <name type="scientific">uncultured Sulfurovum sp</name>
    <dbReference type="NCBI Taxonomy" id="269237"/>
    <lineage>
        <taxon>Bacteria</taxon>
        <taxon>Pseudomonadati</taxon>
        <taxon>Campylobacterota</taxon>
        <taxon>Epsilonproteobacteria</taxon>
        <taxon>Campylobacterales</taxon>
        <taxon>Sulfurovaceae</taxon>
        <taxon>Sulfurovum</taxon>
        <taxon>environmental samples</taxon>
    </lineage>
</organism>
<feature type="coiled-coil region" evidence="5">
    <location>
        <begin position="191"/>
        <end position="246"/>
    </location>
</feature>
<keyword evidence="4" id="KW-0788">Thiol protease</keyword>
<dbReference type="PANTHER" id="PTHR47053:SF1">
    <property type="entry name" value="MUREIN DD-ENDOPEPTIDASE MEPH-RELATED"/>
    <property type="match status" value="1"/>
</dbReference>
<keyword evidence="3" id="KW-0378">Hydrolase</keyword>
<reference evidence="7" key="1">
    <citation type="submission" date="2020-01" db="EMBL/GenBank/DDBJ databases">
        <authorList>
            <person name="Meier V. D."/>
            <person name="Meier V D."/>
        </authorList>
    </citation>
    <scope>NUCLEOTIDE SEQUENCE</scope>
    <source>
        <strain evidence="7">HLG_WM_MAG_01</strain>
    </source>
</reference>
<name>A0A6S6U9X7_9BACT</name>
<evidence type="ECO:0000256" key="3">
    <source>
        <dbReference type="ARBA" id="ARBA00022801"/>
    </source>
</evidence>
<dbReference type="EMBL" id="CACVAS010000119">
    <property type="protein sequence ID" value="CAA6824416.1"/>
    <property type="molecule type" value="Genomic_DNA"/>
</dbReference>
<evidence type="ECO:0000256" key="2">
    <source>
        <dbReference type="ARBA" id="ARBA00022670"/>
    </source>
</evidence>
<evidence type="ECO:0000259" key="6">
    <source>
        <dbReference type="PROSITE" id="PS51935"/>
    </source>
</evidence>